<dbReference type="Proteomes" id="UP001242288">
    <property type="component" value="Unassembled WGS sequence"/>
</dbReference>
<evidence type="ECO:0000313" key="8">
    <source>
        <dbReference type="Proteomes" id="UP001209412"/>
    </source>
</evidence>
<feature type="binding site" evidence="4">
    <location>
        <position position="247"/>
    </location>
    <ligand>
        <name>Mn(2+)</name>
        <dbReference type="ChEBI" id="CHEBI:29035"/>
        <label>1</label>
    </ligand>
</feature>
<dbReference type="Pfam" id="PF00491">
    <property type="entry name" value="Arginase"/>
    <property type="match status" value="1"/>
</dbReference>
<name>A0AAP5BC59_9BURK</name>
<dbReference type="GO" id="GO:0046872">
    <property type="term" value="F:metal ion binding"/>
    <property type="evidence" value="ECO:0007669"/>
    <property type="project" value="UniProtKB-KW"/>
</dbReference>
<evidence type="ECO:0000256" key="1">
    <source>
        <dbReference type="ARBA" id="ARBA00009227"/>
    </source>
</evidence>
<dbReference type="PANTHER" id="PTHR11358:SF26">
    <property type="entry name" value="GUANIDINO ACID HYDROLASE, MITOCHONDRIAL"/>
    <property type="match status" value="1"/>
</dbReference>
<dbReference type="CDD" id="cd11592">
    <property type="entry name" value="Agmatinase_PAH"/>
    <property type="match status" value="1"/>
</dbReference>
<sequence length="328" mass="35305">MTLNLNALHPASTAPAAGTDAAGQPHAPTYAGVLSFMRRPYTRDLIGVDVAVSGIPLDLATTFRPGTRFGPAGMRAASVQLAELGAFPWGVDPFDHLNVVDYGDCWFDAHNPLGIRDAIIAHAREILATGTRMLTLGGDHYITYPLLVAHAEKYGKPLSLIHFDAHCDTWPDDNPDSLNHGTMFYRAIREGLIDPARSVQIGIRTWNDDFMGVRILDAPWVHRNGTQATIDEVLSIVGDAPTYLTFDIDCLDPAFAPGTGTPVAGGLSSAQALEIVRALGAVNLVGADVVEVSPPYDHSDVTALAAAHLAADMLCLMRNQKLQRHQRM</sequence>
<evidence type="ECO:0000256" key="2">
    <source>
        <dbReference type="ARBA" id="ARBA00022723"/>
    </source>
</evidence>
<dbReference type="Gene3D" id="3.40.800.10">
    <property type="entry name" value="Ureohydrolase domain"/>
    <property type="match status" value="1"/>
</dbReference>
<evidence type="ECO:0000256" key="5">
    <source>
        <dbReference type="RuleBase" id="RU003684"/>
    </source>
</evidence>
<evidence type="ECO:0000256" key="3">
    <source>
        <dbReference type="ARBA" id="ARBA00022801"/>
    </source>
</evidence>
<dbReference type="GO" id="GO:0033389">
    <property type="term" value="P:putrescine biosynthetic process from arginine, via agmatine"/>
    <property type="evidence" value="ECO:0007669"/>
    <property type="project" value="TreeGrafter"/>
</dbReference>
<reference evidence="7" key="1">
    <citation type="submission" date="2022-06" db="EMBL/GenBank/DDBJ databases">
        <title>PHB producers.</title>
        <authorList>
            <person name="Besaury L."/>
        </authorList>
    </citation>
    <scope>NUCLEOTIDE SEQUENCE</scope>
    <source>
        <strain evidence="7 8">SEWS6</strain>
    </source>
</reference>
<dbReference type="InterPro" id="IPR023696">
    <property type="entry name" value="Ureohydrolase_dom_sf"/>
</dbReference>
<organism evidence="7 9">
    <name type="scientific">Paraburkholderia madseniana</name>
    <dbReference type="NCBI Taxonomy" id="2599607"/>
    <lineage>
        <taxon>Bacteria</taxon>
        <taxon>Pseudomonadati</taxon>
        <taxon>Pseudomonadota</taxon>
        <taxon>Betaproteobacteria</taxon>
        <taxon>Burkholderiales</taxon>
        <taxon>Burkholderiaceae</taxon>
        <taxon>Paraburkholderia</taxon>
    </lineage>
</organism>
<dbReference type="InterPro" id="IPR005925">
    <property type="entry name" value="Agmatinase-rel"/>
</dbReference>
<comment type="similarity">
    <text evidence="1">Belongs to the arginase family. Agmatinase subfamily.</text>
</comment>
<keyword evidence="2 4" id="KW-0479">Metal-binding</keyword>
<dbReference type="NCBIfam" id="TIGR01230">
    <property type="entry name" value="agmatinase"/>
    <property type="match status" value="1"/>
</dbReference>
<accession>A0AAP5BC59</accession>
<dbReference type="PIRSF" id="PIRSF036979">
    <property type="entry name" value="Arginase"/>
    <property type="match status" value="1"/>
</dbReference>
<evidence type="ECO:0000313" key="9">
    <source>
        <dbReference type="Proteomes" id="UP001242288"/>
    </source>
</evidence>
<dbReference type="PANTHER" id="PTHR11358">
    <property type="entry name" value="ARGINASE/AGMATINASE"/>
    <property type="match status" value="1"/>
</dbReference>
<keyword evidence="8" id="KW-1185">Reference proteome</keyword>
<dbReference type="EC" id="3.5.3.11" evidence="7"/>
<evidence type="ECO:0000256" key="4">
    <source>
        <dbReference type="PIRSR" id="PIRSR036979-1"/>
    </source>
</evidence>
<keyword evidence="3 5" id="KW-0378">Hydrolase</keyword>
<evidence type="ECO:0000313" key="6">
    <source>
        <dbReference type="EMBL" id="MCX4147003.1"/>
    </source>
</evidence>
<dbReference type="PROSITE" id="PS01053">
    <property type="entry name" value="ARGINASE_1"/>
    <property type="match status" value="1"/>
</dbReference>
<evidence type="ECO:0000313" key="7">
    <source>
        <dbReference type="EMBL" id="MDQ6408826.1"/>
    </source>
</evidence>
<dbReference type="RefSeq" id="WP_266239253.1">
    <property type="nucleotide sequence ID" value="NZ_JAMXWF010000012.1"/>
</dbReference>
<feature type="binding site" evidence="4">
    <location>
        <position position="168"/>
    </location>
    <ligand>
        <name>Mn(2+)</name>
        <dbReference type="ChEBI" id="CHEBI:29035"/>
        <label>1</label>
    </ligand>
</feature>
<feature type="binding site" evidence="4">
    <location>
        <position position="164"/>
    </location>
    <ligand>
        <name>Mn(2+)</name>
        <dbReference type="ChEBI" id="CHEBI:29035"/>
        <label>1</label>
    </ligand>
</feature>
<dbReference type="GO" id="GO:0008783">
    <property type="term" value="F:agmatinase activity"/>
    <property type="evidence" value="ECO:0007669"/>
    <property type="project" value="UniProtKB-EC"/>
</dbReference>
<dbReference type="InterPro" id="IPR020855">
    <property type="entry name" value="Ureohydrolase_Mn_BS"/>
</dbReference>
<comment type="cofactor">
    <cofactor evidence="4">
        <name>Mn(2+)</name>
        <dbReference type="ChEBI" id="CHEBI:29035"/>
    </cofactor>
    <text evidence="4">Binds 2 manganese ions per subunit.</text>
</comment>
<dbReference type="AlphaFoldDB" id="A0AAP5BC59"/>
<gene>
    <name evidence="7" type="primary">speB</name>
    <name evidence="7" type="ORF">NIE36_16670</name>
    <name evidence="6" type="ORF">OSB80_16725</name>
</gene>
<dbReference type="EMBL" id="JAMXWF010000012">
    <property type="protein sequence ID" value="MDQ6408826.1"/>
    <property type="molecule type" value="Genomic_DNA"/>
</dbReference>
<proteinExistence type="inferred from homology"/>
<comment type="caution">
    <text evidence="7">The sequence shown here is derived from an EMBL/GenBank/DDBJ whole genome shotgun (WGS) entry which is preliminary data.</text>
</comment>
<dbReference type="EMBL" id="JAPKHW010000012">
    <property type="protein sequence ID" value="MCX4147003.1"/>
    <property type="molecule type" value="Genomic_DNA"/>
</dbReference>
<dbReference type="InterPro" id="IPR006035">
    <property type="entry name" value="Ureohydrolase"/>
</dbReference>
<feature type="binding site" evidence="4">
    <location>
        <position position="166"/>
    </location>
    <ligand>
        <name>Mn(2+)</name>
        <dbReference type="ChEBI" id="CHEBI:29035"/>
        <label>1</label>
    </ligand>
</feature>
<feature type="binding site" evidence="4">
    <location>
        <position position="249"/>
    </location>
    <ligand>
        <name>Mn(2+)</name>
        <dbReference type="ChEBI" id="CHEBI:29035"/>
        <label>1</label>
    </ligand>
</feature>
<dbReference type="Proteomes" id="UP001209412">
    <property type="component" value="Unassembled WGS sequence"/>
</dbReference>
<dbReference type="SUPFAM" id="SSF52768">
    <property type="entry name" value="Arginase/deacetylase"/>
    <property type="match status" value="1"/>
</dbReference>
<dbReference type="PROSITE" id="PS51409">
    <property type="entry name" value="ARGINASE_2"/>
    <property type="match status" value="1"/>
</dbReference>
<keyword evidence="4" id="KW-0464">Manganese</keyword>
<feature type="binding site" evidence="4">
    <location>
        <position position="140"/>
    </location>
    <ligand>
        <name>Mn(2+)</name>
        <dbReference type="ChEBI" id="CHEBI:29035"/>
        <label>1</label>
    </ligand>
</feature>
<dbReference type="NCBIfam" id="NF002564">
    <property type="entry name" value="PRK02190.1"/>
    <property type="match status" value="1"/>
</dbReference>
<protein>
    <submittedName>
        <fullName evidence="7">Agmatinase</fullName>
        <ecNumber evidence="7">3.5.3.11</ecNumber>
    </submittedName>
</protein>